<dbReference type="STRING" id="411945.GA0061102_10407"/>
<evidence type="ECO:0000313" key="2">
    <source>
        <dbReference type="Proteomes" id="UP000199435"/>
    </source>
</evidence>
<reference evidence="2" key="1">
    <citation type="submission" date="2016-08" db="EMBL/GenBank/DDBJ databases">
        <authorList>
            <person name="Varghese N."/>
            <person name="Submissions Spin"/>
        </authorList>
    </citation>
    <scope>NUCLEOTIDE SEQUENCE [LARGE SCALE GENOMIC DNA]</scope>
    <source>
        <strain evidence="2">HAMBI 2971</strain>
    </source>
</reference>
<gene>
    <name evidence="1" type="ORF">GA0061102_10407</name>
</gene>
<dbReference type="OrthoDB" id="8419563at2"/>
<keyword evidence="2" id="KW-1185">Reference proteome</keyword>
<organism evidence="1 2">
    <name type="scientific">Rhizobium miluonense</name>
    <dbReference type="NCBI Taxonomy" id="411945"/>
    <lineage>
        <taxon>Bacteria</taxon>
        <taxon>Pseudomonadati</taxon>
        <taxon>Pseudomonadota</taxon>
        <taxon>Alphaproteobacteria</taxon>
        <taxon>Hyphomicrobiales</taxon>
        <taxon>Rhizobiaceae</taxon>
        <taxon>Rhizobium/Agrobacterium group</taxon>
        <taxon>Rhizobium</taxon>
    </lineage>
</organism>
<accession>A0A1C3WTT0</accession>
<sequence length="57" mass="6449">MTKRAFISQADLQRMAKVAKLEGVTVWVEIDGKKVGVSPYVPADHREDMEEDEDICL</sequence>
<dbReference type="RefSeq" id="WP_159432207.1">
    <property type="nucleotide sequence ID" value="NZ_FMAH01000040.1"/>
</dbReference>
<name>A0A1C3WTT0_9HYPH</name>
<evidence type="ECO:0000313" key="1">
    <source>
        <dbReference type="EMBL" id="SCB43368.1"/>
    </source>
</evidence>
<dbReference type="AlphaFoldDB" id="A0A1C3WTT0"/>
<protein>
    <submittedName>
        <fullName evidence="1">Uncharacterized protein</fullName>
    </submittedName>
</protein>
<proteinExistence type="predicted"/>
<dbReference type="Proteomes" id="UP000199435">
    <property type="component" value="Unassembled WGS sequence"/>
</dbReference>
<dbReference type="EMBL" id="FMAH01000040">
    <property type="protein sequence ID" value="SCB43368.1"/>
    <property type="molecule type" value="Genomic_DNA"/>
</dbReference>